<evidence type="ECO:0000256" key="1">
    <source>
        <dbReference type="ARBA" id="ARBA00004496"/>
    </source>
</evidence>
<name>L9ZU36_9EURY</name>
<reference evidence="10 11" key="1">
    <citation type="journal article" date="2014" name="PLoS Genet.">
        <title>Phylogenetically driven sequencing of extremely halophilic archaea reveals strategies for static and dynamic osmo-response.</title>
        <authorList>
            <person name="Becker E.A."/>
            <person name="Seitzer P.M."/>
            <person name="Tritt A."/>
            <person name="Larsen D."/>
            <person name="Krusor M."/>
            <person name="Yao A.I."/>
            <person name="Wu D."/>
            <person name="Madern D."/>
            <person name="Eisen J.A."/>
            <person name="Darling A.E."/>
            <person name="Facciotti M.T."/>
        </authorList>
    </citation>
    <scope>NUCLEOTIDE SEQUENCE [LARGE SCALE GENOMIC DNA]</scope>
    <source>
        <strain evidence="10 11">DSM 12281</strain>
    </source>
</reference>
<sequence>MDGRGEYLEVVRDGVREPIAVPQRKRAIHTRSSDTSTMDPAVLREDMVDGLESPAKDVLQNEAVAVAMRDVPRHEFIDDDRTAYADREHEVLGTRVLAPSTVARLFDALAPTADDSVLVIGAGVGYTAALAAELVGETNVHAVDIARPLVIEARRNLADAGYDGVLVDCRDGADGLPEYAPFDRILLEAAVVSPPRALVEQLAADGRLVVPQGTQQQRLVAVSADGSRSERGPVSFDPLLVDGEQLGAIERNRTAREDREHARRRAESRRGWEQDWIEWDRAVDH</sequence>
<protein>
    <recommendedName>
        <fullName evidence="3">protein-L-isoaspartate(D-aspartate) O-methyltransferase</fullName>
        <ecNumber evidence="3">2.1.1.77</ecNumber>
    </recommendedName>
</protein>
<comment type="function">
    <text evidence="8">Catalyzes the methyl esterification of L-isoaspartyl residues in peptides and proteins that result from spontaneous decomposition of normal L-aspartyl and L-asparaginyl residues. It plays a role in the repair and/or degradation of damaged proteins.</text>
</comment>
<evidence type="ECO:0000256" key="4">
    <source>
        <dbReference type="ARBA" id="ARBA00022490"/>
    </source>
</evidence>
<keyword evidence="4" id="KW-0963">Cytoplasm</keyword>
<organism evidence="10 11">
    <name type="scientific">Natrialba taiwanensis DSM 12281</name>
    <dbReference type="NCBI Taxonomy" id="1230458"/>
    <lineage>
        <taxon>Archaea</taxon>
        <taxon>Methanobacteriati</taxon>
        <taxon>Methanobacteriota</taxon>
        <taxon>Stenosarchaea group</taxon>
        <taxon>Halobacteria</taxon>
        <taxon>Halobacteriales</taxon>
        <taxon>Natrialbaceae</taxon>
        <taxon>Natrialba</taxon>
    </lineage>
</organism>
<dbReference type="AlphaFoldDB" id="L9ZU36"/>
<evidence type="ECO:0000256" key="3">
    <source>
        <dbReference type="ARBA" id="ARBA00011890"/>
    </source>
</evidence>
<dbReference type="SUPFAM" id="SSF53335">
    <property type="entry name" value="S-adenosyl-L-methionine-dependent methyltransferases"/>
    <property type="match status" value="1"/>
</dbReference>
<comment type="similarity">
    <text evidence="2">Belongs to the methyltransferase superfamily. L-isoaspartyl/D-aspartyl protein methyltransferase family.</text>
</comment>
<evidence type="ECO:0000256" key="9">
    <source>
        <dbReference type="ARBA" id="ARBA00029295"/>
    </source>
</evidence>
<evidence type="ECO:0000313" key="11">
    <source>
        <dbReference type="Proteomes" id="UP000011648"/>
    </source>
</evidence>
<evidence type="ECO:0000256" key="5">
    <source>
        <dbReference type="ARBA" id="ARBA00022603"/>
    </source>
</evidence>
<keyword evidence="11" id="KW-1185">Reference proteome</keyword>
<accession>L9ZU36</accession>
<dbReference type="PANTHER" id="PTHR11579">
    <property type="entry name" value="PROTEIN-L-ISOASPARTATE O-METHYLTRANSFERASE"/>
    <property type="match status" value="1"/>
</dbReference>
<dbReference type="InterPro" id="IPR000682">
    <property type="entry name" value="PCMT"/>
</dbReference>
<evidence type="ECO:0000313" key="10">
    <source>
        <dbReference type="EMBL" id="ELY89864.1"/>
    </source>
</evidence>
<dbReference type="GO" id="GO:0005737">
    <property type="term" value="C:cytoplasm"/>
    <property type="evidence" value="ECO:0007669"/>
    <property type="project" value="UniProtKB-SubCell"/>
</dbReference>
<keyword evidence="5 10" id="KW-0489">Methyltransferase</keyword>
<dbReference type="STRING" id="1230458.C484_12716"/>
<gene>
    <name evidence="10" type="ORF">C484_12716</name>
</gene>
<comment type="caution">
    <text evidence="10">The sequence shown here is derived from an EMBL/GenBank/DDBJ whole genome shotgun (WGS) entry which is preliminary data.</text>
</comment>
<evidence type="ECO:0000256" key="8">
    <source>
        <dbReference type="ARBA" id="ARBA00025330"/>
    </source>
</evidence>
<dbReference type="CDD" id="cd02440">
    <property type="entry name" value="AdoMet_MTases"/>
    <property type="match status" value="1"/>
</dbReference>
<dbReference type="EC" id="2.1.1.77" evidence="3"/>
<dbReference type="Pfam" id="PF01135">
    <property type="entry name" value="PCMT"/>
    <property type="match status" value="1"/>
</dbReference>
<dbReference type="Proteomes" id="UP000011648">
    <property type="component" value="Unassembled WGS sequence"/>
</dbReference>
<comment type="subcellular location">
    <subcellularLocation>
        <location evidence="1">Cytoplasm</location>
    </subcellularLocation>
</comment>
<evidence type="ECO:0000256" key="7">
    <source>
        <dbReference type="ARBA" id="ARBA00022691"/>
    </source>
</evidence>
<dbReference type="GO" id="GO:0032259">
    <property type="term" value="P:methylation"/>
    <property type="evidence" value="ECO:0007669"/>
    <property type="project" value="UniProtKB-KW"/>
</dbReference>
<keyword evidence="6 10" id="KW-0808">Transferase</keyword>
<keyword evidence="7" id="KW-0949">S-adenosyl-L-methionine</keyword>
<evidence type="ECO:0000256" key="6">
    <source>
        <dbReference type="ARBA" id="ARBA00022679"/>
    </source>
</evidence>
<dbReference type="EMBL" id="AOIL01000048">
    <property type="protein sequence ID" value="ELY89864.1"/>
    <property type="molecule type" value="Genomic_DNA"/>
</dbReference>
<dbReference type="Gene3D" id="3.40.50.150">
    <property type="entry name" value="Vaccinia Virus protein VP39"/>
    <property type="match status" value="1"/>
</dbReference>
<evidence type="ECO:0000256" key="2">
    <source>
        <dbReference type="ARBA" id="ARBA00005369"/>
    </source>
</evidence>
<proteinExistence type="inferred from homology"/>
<dbReference type="InterPro" id="IPR029063">
    <property type="entry name" value="SAM-dependent_MTases_sf"/>
</dbReference>
<dbReference type="GO" id="GO:0004719">
    <property type="term" value="F:protein-L-isoaspartate (D-aspartate) O-methyltransferase activity"/>
    <property type="evidence" value="ECO:0007669"/>
    <property type="project" value="UniProtKB-EC"/>
</dbReference>
<dbReference type="PATRIC" id="fig|1230458.4.peg.2561"/>
<dbReference type="PANTHER" id="PTHR11579:SF0">
    <property type="entry name" value="PROTEIN-L-ISOASPARTATE(D-ASPARTATE) O-METHYLTRANSFERASE"/>
    <property type="match status" value="1"/>
</dbReference>
<comment type="catalytic activity">
    <reaction evidence="9">
        <text>[protein]-L-isoaspartate + S-adenosyl-L-methionine = [protein]-L-isoaspartate alpha-methyl ester + S-adenosyl-L-homocysteine</text>
        <dbReference type="Rhea" id="RHEA:12705"/>
        <dbReference type="Rhea" id="RHEA-COMP:12143"/>
        <dbReference type="Rhea" id="RHEA-COMP:12144"/>
        <dbReference type="ChEBI" id="CHEBI:57856"/>
        <dbReference type="ChEBI" id="CHEBI:59789"/>
        <dbReference type="ChEBI" id="CHEBI:90596"/>
        <dbReference type="ChEBI" id="CHEBI:90598"/>
        <dbReference type="EC" id="2.1.1.77"/>
    </reaction>
</comment>